<evidence type="ECO:0000256" key="7">
    <source>
        <dbReference type="ARBA" id="ARBA00034457"/>
    </source>
</evidence>
<evidence type="ECO:0000313" key="12">
    <source>
        <dbReference type="Proteomes" id="UP001370490"/>
    </source>
</evidence>
<dbReference type="GO" id="GO:0009567">
    <property type="term" value="P:double fertilization forming a zygote and endosperm"/>
    <property type="evidence" value="ECO:0007669"/>
    <property type="project" value="InterPro"/>
</dbReference>
<comment type="similarity">
    <text evidence="8">Belongs to the plant egg cell-secreted peptide family.</text>
</comment>
<dbReference type="Pfam" id="PF05617">
    <property type="entry name" value="Prolamin_like"/>
    <property type="match status" value="1"/>
</dbReference>
<proteinExistence type="inferred from homology"/>
<keyword evidence="6" id="KW-0968">Cytoplasmic vesicle</keyword>
<keyword evidence="4 9" id="KW-0732">Signal</keyword>
<evidence type="ECO:0000256" key="9">
    <source>
        <dbReference type="SAM" id="SignalP"/>
    </source>
</evidence>
<protein>
    <submittedName>
        <fullName evidence="11">Prolamin-like domain</fullName>
    </submittedName>
</protein>
<comment type="subcellular location">
    <subcellularLocation>
        <location evidence="1">Cytoplasmic vesicle</location>
    </subcellularLocation>
    <subcellularLocation>
        <location evidence="2">Secreted</location>
    </subcellularLocation>
</comment>
<evidence type="ECO:0000256" key="1">
    <source>
        <dbReference type="ARBA" id="ARBA00004541"/>
    </source>
</evidence>
<reference evidence="11 12" key="1">
    <citation type="submission" date="2023-12" db="EMBL/GenBank/DDBJ databases">
        <title>A high-quality genome assembly for Dillenia turbinata (Dilleniales).</title>
        <authorList>
            <person name="Chanderbali A."/>
        </authorList>
    </citation>
    <scope>NUCLEOTIDE SEQUENCE [LARGE SCALE GENOMIC DNA]</scope>
    <source>
        <strain evidence="11">LSX21</strain>
        <tissue evidence="11">Leaf</tissue>
    </source>
</reference>
<dbReference type="InterPro" id="IPR008502">
    <property type="entry name" value="Prolamin-like"/>
</dbReference>
<comment type="function">
    <text evidence="7">Involved in the regulation of gamete interactions during the double fertilization and to prevent multiple-pollen tube attraction; mediates the redistribution of the gamete fusogen HAP2/GCS1 to the cell surface after secretion upon sperm arrival.</text>
</comment>
<feature type="chain" id="PRO_5042920473" evidence="9">
    <location>
        <begin position="24"/>
        <end position="124"/>
    </location>
</feature>
<feature type="signal peptide" evidence="9">
    <location>
        <begin position="1"/>
        <end position="23"/>
    </location>
</feature>
<comment type="caution">
    <text evidence="11">The sequence shown here is derived from an EMBL/GenBank/DDBJ whole genome shotgun (WGS) entry which is preliminary data.</text>
</comment>
<name>A0AAN8V8T4_9MAGN</name>
<dbReference type="GO" id="GO:0005576">
    <property type="term" value="C:extracellular region"/>
    <property type="evidence" value="ECO:0007669"/>
    <property type="project" value="UniProtKB-SubCell"/>
</dbReference>
<evidence type="ECO:0000256" key="3">
    <source>
        <dbReference type="ARBA" id="ARBA00022525"/>
    </source>
</evidence>
<feature type="domain" description="Prolamin-like" evidence="10">
    <location>
        <begin position="45"/>
        <end position="109"/>
    </location>
</feature>
<organism evidence="11 12">
    <name type="scientific">Dillenia turbinata</name>
    <dbReference type="NCBI Taxonomy" id="194707"/>
    <lineage>
        <taxon>Eukaryota</taxon>
        <taxon>Viridiplantae</taxon>
        <taxon>Streptophyta</taxon>
        <taxon>Embryophyta</taxon>
        <taxon>Tracheophyta</taxon>
        <taxon>Spermatophyta</taxon>
        <taxon>Magnoliopsida</taxon>
        <taxon>eudicotyledons</taxon>
        <taxon>Gunneridae</taxon>
        <taxon>Pentapetalae</taxon>
        <taxon>Dilleniales</taxon>
        <taxon>Dilleniaceae</taxon>
        <taxon>Dillenia</taxon>
    </lineage>
</organism>
<evidence type="ECO:0000313" key="11">
    <source>
        <dbReference type="EMBL" id="KAK6923338.1"/>
    </source>
</evidence>
<accession>A0AAN8V8T4</accession>
<gene>
    <name evidence="11" type="ORF">RJ641_011642</name>
</gene>
<evidence type="ECO:0000256" key="6">
    <source>
        <dbReference type="ARBA" id="ARBA00023329"/>
    </source>
</evidence>
<evidence type="ECO:0000259" key="10">
    <source>
        <dbReference type="Pfam" id="PF05617"/>
    </source>
</evidence>
<dbReference type="EMBL" id="JBAMMX010000018">
    <property type="protein sequence ID" value="KAK6923338.1"/>
    <property type="molecule type" value="Genomic_DNA"/>
</dbReference>
<keyword evidence="5" id="KW-0278">Fertilization</keyword>
<dbReference type="GO" id="GO:0031410">
    <property type="term" value="C:cytoplasmic vesicle"/>
    <property type="evidence" value="ECO:0007669"/>
    <property type="project" value="UniProtKB-SubCell"/>
</dbReference>
<dbReference type="AlphaFoldDB" id="A0AAN8V8T4"/>
<dbReference type="PANTHER" id="PTHR35293:SF10">
    <property type="entry name" value="EGG CELL-SECRETED PROTEIN 1.2-RELATED"/>
    <property type="match status" value="1"/>
</dbReference>
<keyword evidence="3" id="KW-0964">Secreted</keyword>
<keyword evidence="12" id="KW-1185">Reference proteome</keyword>
<evidence type="ECO:0000256" key="2">
    <source>
        <dbReference type="ARBA" id="ARBA00004613"/>
    </source>
</evidence>
<dbReference type="PANTHER" id="PTHR35293">
    <property type="entry name" value="EGG CELL-SECRETED PROTEIN 1.5"/>
    <property type="match status" value="1"/>
</dbReference>
<sequence>MAPKTKFSVLVIVFVWANATASGEMPLEPGFKLAARLDTIGGLVECWNALLELKSCSDEMILFFLNGETGLGTQCCGAISIITHRCRPSMLTSLGFTAVEGNKLRGYCDAVPSGAPVASPPLDG</sequence>
<evidence type="ECO:0000256" key="5">
    <source>
        <dbReference type="ARBA" id="ARBA00023279"/>
    </source>
</evidence>
<dbReference type="GO" id="GO:2000008">
    <property type="term" value="P:regulation of protein localization to cell surface"/>
    <property type="evidence" value="ECO:0007669"/>
    <property type="project" value="UniProtKB-ARBA"/>
</dbReference>
<evidence type="ECO:0000256" key="4">
    <source>
        <dbReference type="ARBA" id="ARBA00022729"/>
    </source>
</evidence>
<dbReference type="Proteomes" id="UP001370490">
    <property type="component" value="Unassembled WGS sequence"/>
</dbReference>
<evidence type="ECO:0000256" key="8">
    <source>
        <dbReference type="ARBA" id="ARBA00034484"/>
    </source>
</evidence>
<dbReference type="GO" id="GO:0080155">
    <property type="term" value="P:regulation of double fertilization forming a zygote and endosperm"/>
    <property type="evidence" value="ECO:0007669"/>
    <property type="project" value="UniProtKB-ARBA"/>
</dbReference>
<dbReference type="InterPro" id="IPR044711">
    <property type="entry name" value="EC11-15"/>
</dbReference>